<protein>
    <recommendedName>
        <fullName evidence="2">MurNAc-LAA domain-containing protein</fullName>
    </recommendedName>
</protein>
<dbReference type="Gene3D" id="3.40.630.40">
    <property type="entry name" value="Zn-dependent exopeptidases"/>
    <property type="match status" value="1"/>
</dbReference>
<dbReference type="SUPFAM" id="SSF53187">
    <property type="entry name" value="Zn-dependent exopeptidases"/>
    <property type="match status" value="1"/>
</dbReference>
<organism evidence="3">
    <name type="scientific">marine metagenome</name>
    <dbReference type="NCBI Taxonomy" id="408172"/>
    <lineage>
        <taxon>unclassified sequences</taxon>
        <taxon>metagenomes</taxon>
        <taxon>ecological metagenomes</taxon>
    </lineage>
</organism>
<dbReference type="InterPro" id="IPR050695">
    <property type="entry name" value="N-acetylmuramoyl_amidase_3"/>
</dbReference>
<dbReference type="InterPro" id="IPR002508">
    <property type="entry name" value="MurNAc-LAA_cat"/>
</dbReference>
<dbReference type="GO" id="GO:0009253">
    <property type="term" value="P:peptidoglycan catabolic process"/>
    <property type="evidence" value="ECO:0007669"/>
    <property type="project" value="InterPro"/>
</dbReference>
<dbReference type="PANTHER" id="PTHR30404">
    <property type="entry name" value="N-ACETYLMURAMOYL-L-ALANINE AMIDASE"/>
    <property type="match status" value="1"/>
</dbReference>
<dbReference type="PANTHER" id="PTHR30404:SF0">
    <property type="entry name" value="N-ACETYLMURAMOYL-L-ALANINE AMIDASE AMIC"/>
    <property type="match status" value="1"/>
</dbReference>
<accession>A0A382SLE2</accession>
<dbReference type="AlphaFoldDB" id="A0A382SLE2"/>
<gene>
    <name evidence="3" type="ORF">METZ01_LOCUS363654</name>
</gene>
<name>A0A382SLE2_9ZZZZ</name>
<feature type="non-terminal residue" evidence="3">
    <location>
        <position position="1"/>
    </location>
</feature>
<dbReference type="SMART" id="SM00646">
    <property type="entry name" value="Ami_3"/>
    <property type="match status" value="1"/>
</dbReference>
<evidence type="ECO:0000259" key="2">
    <source>
        <dbReference type="SMART" id="SM00646"/>
    </source>
</evidence>
<sequence length="183" mass="20035">VLLTRQDDSTLTLQKRTEFANGVDADVFISIHINSARNRKLRGFETYYLDMAIDPVAAETAARENASGEAGSMGDLGEMLETIMKNEFQGASSELASSIQDSLVMHVAKSYGNVHDLGVKTAPFFVLVGAGMPAVLVETSFVSNEEEEAWLKSASYRSELAEAIEIGLQSYIDKRRVATDSYR</sequence>
<dbReference type="EMBL" id="UINC01130010">
    <property type="protein sequence ID" value="SVD10800.1"/>
    <property type="molecule type" value="Genomic_DNA"/>
</dbReference>
<reference evidence="3" key="1">
    <citation type="submission" date="2018-05" db="EMBL/GenBank/DDBJ databases">
        <authorList>
            <person name="Lanie J.A."/>
            <person name="Ng W.-L."/>
            <person name="Kazmierczak K.M."/>
            <person name="Andrzejewski T.M."/>
            <person name="Davidsen T.M."/>
            <person name="Wayne K.J."/>
            <person name="Tettelin H."/>
            <person name="Glass J.I."/>
            <person name="Rusch D."/>
            <person name="Podicherti R."/>
            <person name="Tsui H.-C.T."/>
            <person name="Winkler M.E."/>
        </authorList>
    </citation>
    <scope>NUCLEOTIDE SEQUENCE</scope>
</reference>
<dbReference type="CDD" id="cd02696">
    <property type="entry name" value="MurNAc-LAA"/>
    <property type="match status" value="1"/>
</dbReference>
<keyword evidence="1" id="KW-0378">Hydrolase</keyword>
<dbReference type="Pfam" id="PF01520">
    <property type="entry name" value="Amidase_3"/>
    <property type="match status" value="1"/>
</dbReference>
<dbReference type="GO" id="GO:0008745">
    <property type="term" value="F:N-acetylmuramoyl-L-alanine amidase activity"/>
    <property type="evidence" value="ECO:0007669"/>
    <property type="project" value="InterPro"/>
</dbReference>
<feature type="domain" description="MurNAc-LAA" evidence="2">
    <location>
        <begin position="17"/>
        <end position="169"/>
    </location>
</feature>
<proteinExistence type="predicted"/>
<dbReference type="GO" id="GO:0030288">
    <property type="term" value="C:outer membrane-bounded periplasmic space"/>
    <property type="evidence" value="ECO:0007669"/>
    <property type="project" value="TreeGrafter"/>
</dbReference>
<evidence type="ECO:0000256" key="1">
    <source>
        <dbReference type="ARBA" id="ARBA00022801"/>
    </source>
</evidence>
<evidence type="ECO:0000313" key="3">
    <source>
        <dbReference type="EMBL" id="SVD10800.1"/>
    </source>
</evidence>